<gene>
    <name evidence="2" type="ORF">JT25_010540</name>
</gene>
<evidence type="ECO:0000313" key="2">
    <source>
        <dbReference type="EMBL" id="AMK76919.1"/>
    </source>
</evidence>
<dbReference type="SUPFAM" id="SSF47413">
    <property type="entry name" value="lambda repressor-like DNA-binding domains"/>
    <property type="match status" value="1"/>
</dbReference>
<dbReference type="CDD" id="cd00093">
    <property type="entry name" value="HTH_XRE"/>
    <property type="match status" value="1"/>
</dbReference>
<dbReference type="InterPro" id="IPR001387">
    <property type="entry name" value="Cro/C1-type_HTH"/>
</dbReference>
<proteinExistence type="predicted"/>
<protein>
    <submittedName>
        <fullName evidence="2">Transcriptional regulator</fullName>
    </submittedName>
</protein>
<keyword evidence="3" id="KW-1185">Reference proteome</keyword>
<dbReference type="RefSeq" id="WP_036278614.1">
    <property type="nucleotide sequence ID" value="NZ_CP014476.1"/>
</dbReference>
<dbReference type="Gene3D" id="1.10.260.40">
    <property type="entry name" value="lambda repressor-like DNA-binding domains"/>
    <property type="match status" value="1"/>
</dbReference>
<dbReference type="OrthoDB" id="5772764at2"/>
<dbReference type="STRING" id="1538553.JT25_010540"/>
<name>A0A126T4A7_9GAMM</name>
<dbReference type="KEGG" id="mdn:JT25_010540"/>
<feature type="domain" description="HTH cro/C1-type" evidence="1">
    <location>
        <begin position="8"/>
        <end position="63"/>
    </location>
</feature>
<accession>A0A126T4A7</accession>
<dbReference type="SMART" id="SM00530">
    <property type="entry name" value="HTH_XRE"/>
    <property type="match status" value="1"/>
</dbReference>
<organism evidence="2 3">
    <name type="scientific">Methylomonas denitrificans</name>
    <dbReference type="NCBI Taxonomy" id="1538553"/>
    <lineage>
        <taxon>Bacteria</taxon>
        <taxon>Pseudomonadati</taxon>
        <taxon>Pseudomonadota</taxon>
        <taxon>Gammaproteobacteria</taxon>
        <taxon>Methylococcales</taxon>
        <taxon>Methylococcaceae</taxon>
        <taxon>Methylomonas</taxon>
    </lineage>
</organism>
<dbReference type="PROSITE" id="PS50943">
    <property type="entry name" value="HTH_CROC1"/>
    <property type="match status" value="1"/>
</dbReference>
<evidence type="ECO:0000259" key="1">
    <source>
        <dbReference type="PROSITE" id="PS50943"/>
    </source>
</evidence>
<dbReference type="GO" id="GO:0003677">
    <property type="term" value="F:DNA binding"/>
    <property type="evidence" value="ECO:0007669"/>
    <property type="project" value="InterPro"/>
</dbReference>
<evidence type="ECO:0000313" key="3">
    <source>
        <dbReference type="Proteomes" id="UP000030512"/>
    </source>
</evidence>
<reference evidence="2 3" key="1">
    <citation type="journal article" date="2015" name="Environ. Microbiol.">
        <title>Methane oxidation coupled to nitrate reduction under hypoxia by the Gammaproteobacterium Methylomonas denitrificans, sp. nov. type strain FJG1.</title>
        <authorList>
            <person name="Kits K.D."/>
            <person name="Klotz M.G."/>
            <person name="Stein L.Y."/>
        </authorList>
    </citation>
    <scope>NUCLEOTIDE SEQUENCE [LARGE SCALE GENOMIC DNA]</scope>
    <source>
        <strain evidence="2 3">FJG1</strain>
    </source>
</reference>
<dbReference type="Proteomes" id="UP000030512">
    <property type="component" value="Chromosome"/>
</dbReference>
<dbReference type="Pfam" id="PF13560">
    <property type="entry name" value="HTH_31"/>
    <property type="match status" value="1"/>
</dbReference>
<dbReference type="InterPro" id="IPR010982">
    <property type="entry name" value="Lambda_DNA-bd_dom_sf"/>
</dbReference>
<sequence>MSPFSQSLISLRSRYGIRQGELAEMVGYEQSYISALEVGLKGPPTTELVDRICDELSLSDEERQKLHDARDASQRKFTIDVDTREDVYWMFKDLMEYLSELSEAQVRVIREVVRIRDQQKPQIIRSMRRTKRHKVEEATM</sequence>
<dbReference type="EMBL" id="CP014476">
    <property type="protein sequence ID" value="AMK76919.1"/>
    <property type="molecule type" value="Genomic_DNA"/>
</dbReference>
<dbReference type="AlphaFoldDB" id="A0A126T4A7"/>